<sequence length="177" mass="19374">MSSTEFLKTPTDFAEIIAGSGGLHGLASLIIDSVKRFIICRPPSPENFAPALFTAIVDFIWRLNVRSKELLYSPFIYGGVVGALTSGANAIDHGNTGNTLLRFLHVLRGLLVLGCHRAMREALKAGLLRVIANTIILSPHPDDEYDVFQISGLQDLKRTLPGSTVYRSILTELDIRL</sequence>
<name>A0AAD7NRX7_9AGAR</name>
<reference evidence="1" key="1">
    <citation type="submission" date="2023-03" db="EMBL/GenBank/DDBJ databases">
        <title>Massive genome expansion in bonnet fungi (Mycena s.s.) driven by repeated elements and novel gene families across ecological guilds.</title>
        <authorList>
            <consortium name="Lawrence Berkeley National Laboratory"/>
            <person name="Harder C.B."/>
            <person name="Miyauchi S."/>
            <person name="Viragh M."/>
            <person name="Kuo A."/>
            <person name="Thoen E."/>
            <person name="Andreopoulos B."/>
            <person name="Lu D."/>
            <person name="Skrede I."/>
            <person name="Drula E."/>
            <person name="Henrissat B."/>
            <person name="Morin E."/>
            <person name="Kohler A."/>
            <person name="Barry K."/>
            <person name="LaButti K."/>
            <person name="Morin E."/>
            <person name="Salamov A."/>
            <person name="Lipzen A."/>
            <person name="Mereny Z."/>
            <person name="Hegedus B."/>
            <person name="Baldrian P."/>
            <person name="Stursova M."/>
            <person name="Weitz H."/>
            <person name="Taylor A."/>
            <person name="Grigoriev I.V."/>
            <person name="Nagy L.G."/>
            <person name="Martin F."/>
            <person name="Kauserud H."/>
        </authorList>
    </citation>
    <scope>NUCLEOTIDE SEQUENCE</scope>
    <source>
        <strain evidence="1">CBHHK182m</strain>
    </source>
</reference>
<organism evidence="1 2">
    <name type="scientific">Mycena metata</name>
    <dbReference type="NCBI Taxonomy" id="1033252"/>
    <lineage>
        <taxon>Eukaryota</taxon>
        <taxon>Fungi</taxon>
        <taxon>Dikarya</taxon>
        <taxon>Basidiomycota</taxon>
        <taxon>Agaricomycotina</taxon>
        <taxon>Agaricomycetes</taxon>
        <taxon>Agaricomycetidae</taxon>
        <taxon>Agaricales</taxon>
        <taxon>Marasmiineae</taxon>
        <taxon>Mycenaceae</taxon>
        <taxon>Mycena</taxon>
    </lineage>
</organism>
<dbReference type="AlphaFoldDB" id="A0AAD7NRX7"/>
<keyword evidence="2" id="KW-1185">Reference proteome</keyword>
<dbReference type="EMBL" id="JARKIB010000014">
    <property type="protein sequence ID" value="KAJ7772354.1"/>
    <property type="molecule type" value="Genomic_DNA"/>
</dbReference>
<comment type="caution">
    <text evidence="1">The sequence shown here is derived from an EMBL/GenBank/DDBJ whole genome shotgun (WGS) entry which is preliminary data.</text>
</comment>
<proteinExistence type="predicted"/>
<evidence type="ECO:0000313" key="2">
    <source>
        <dbReference type="Proteomes" id="UP001215598"/>
    </source>
</evidence>
<protein>
    <submittedName>
        <fullName evidence="1">Uncharacterized protein</fullName>
    </submittedName>
</protein>
<evidence type="ECO:0000313" key="1">
    <source>
        <dbReference type="EMBL" id="KAJ7772354.1"/>
    </source>
</evidence>
<accession>A0AAD7NRX7</accession>
<dbReference type="Proteomes" id="UP001215598">
    <property type="component" value="Unassembled WGS sequence"/>
</dbReference>
<gene>
    <name evidence="1" type="ORF">B0H16DRAFT_1769151</name>
</gene>